<evidence type="ECO:0000256" key="2">
    <source>
        <dbReference type="ARBA" id="ARBA00023239"/>
    </source>
</evidence>
<gene>
    <name evidence="3" type="ORF">E4L98_12960</name>
</gene>
<organism evidence="3 4">
    <name type="scientific">Duganella callida</name>
    <dbReference type="NCBI Taxonomy" id="2561932"/>
    <lineage>
        <taxon>Bacteria</taxon>
        <taxon>Pseudomonadati</taxon>
        <taxon>Pseudomonadota</taxon>
        <taxon>Betaproteobacteria</taxon>
        <taxon>Burkholderiales</taxon>
        <taxon>Oxalobacteraceae</taxon>
        <taxon>Telluria group</taxon>
        <taxon>Duganella</taxon>
    </lineage>
</organism>
<keyword evidence="4" id="KW-1185">Reference proteome</keyword>
<sequence>MWIFRYGSLIWNSAIQSVERRIARVDGWHRSFCLSITALRATAESPGLMLALARGGCCHGAAYRLAEEDILRGQ</sequence>
<dbReference type="SUPFAM" id="SSF110857">
    <property type="entry name" value="Gamma-glutamyl cyclotransferase-like"/>
    <property type="match status" value="1"/>
</dbReference>
<protein>
    <recommendedName>
        <fullName evidence="1">glutathione-specific gamma-glutamylcyclotransferase</fullName>
        <ecNumber evidence="1">4.3.2.7</ecNumber>
    </recommendedName>
</protein>
<dbReference type="PANTHER" id="PTHR12192:SF2">
    <property type="entry name" value="GLUTATHIONE-SPECIFIC GAMMA-GLUTAMYLCYCLOTRANSFERASE 2"/>
    <property type="match status" value="1"/>
</dbReference>
<dbReference type="Proteomes" id="UP000297729">
    <property type="component" value="Unassembled WGS sequence"/>
</dbReference>
<proteinExistence type="predicted"/>
<dbReference type="GO" id="GO:0061928">
    <property type="term" value="F:glutathione specific gamma-glutamylcyclotransferase activity"/>
    <property type="evidence" value="ECO:0007669"/>
    <property type="project" value="UniProtKB-EC"/>
</dbReference>
<evidence type="ECO:0000313" key="3">
    <source>
        <dbReference type="EMBL" id="TFW21781.1"/>
    </source>
</evidence>
<evidence type="ECO:0000313" key="4">
    <source>
        <dbReference type="Proteomes" id="UP000297729"/>
    </source>
</evidence>
<dbReference type="Pfam" id="PF04752">
    <property type="entry name" value="ChaC"/>
    <property type="match status" value="1"/>
</dbReference>
<dbReference type="AlphaFoldDB" id="A0A4Y9SIH7"/>
<dbReference type="CDD" id="cd06661">
    <property type="entry name" value="GGCT_like"/>
    <property type="match status" value="1"/>
</dbReference>
<dbReference type="InterPro" id="IPR036568">
    <property type="entry name" value="GGCT-like_sf"/>
</dbReference>
<comment type="caution">
    <text evidence="3">The sequence shown here is derived from an EMBL/GenBank/DDBJ whole genome shotgun (WGS) entry which is preliminary data.</text>
</comment>
<reference evidence="3 4" key="1">
    <citation type="submission" date="2019-03" db="EMBL/GenBank/DDBJ databases">
        <title>Draft Genome Sequence of Duganella callidus sp. nov., a Novel Duganella Species Isolated from Cultivated Soil.</title>
        <authorList>
            <person name="Raths R."/>
            <person name="Peta V."/>
            <person name="Bucking H."/>
        </authorList>
    </citation>
    <scope>NUCLEOTIDE SEQUENCE [LARGE SCALE GENOMIC DNA]</scope>
    <source>
        <strain evidence="3 4">DN04</strain>
    </source>
</reference>
<name>A0A4Y9SIH7_9BURK</name>
<dbReference type="Gene3D" id="3.10.490.10">
    <property type="entry name" value="Gamma-glutamyl cyclotransferase-like"/>
    <property type="match status" value="1"/>
</dbReference>
<dbReference type="EMBL" id="SPVG01000131">
    <property type="protein sequence ID" value="TFW21781.1"/>
    <property type="molecule type" value="Genomic_DNA"/>
</dbReference>
<dbReference type="InterPro" id="IPR006840">
    <property type="entry name" value="ChaC"/>
</dbReference>
<dbReference type="GO" id="GO:0005737">
    <property type="term" value="C:cytoplasm"/>
    <property type="evidence" value="ECO:0007669"/>
    <property type="project" value="TreeGrafter"/>
</dbReference>
<dbReference type="InterPro" id="IPR013024">
    <property type="entry name" value="GGCT-like"/>
</dbReference>
<dbReference type="EC" id="4.3.2.7" evidence="1"/>
<keyword evidence="2" id="KW-0456">Lyase</keyword>
<accession>A0A4Y9SIH7</accession>
<dbReference type="GO" id="GO:0006751">
    <property type="term" value="P:glutathione catabolic process"/>
    <property type="evidence" value="ECO:0007669"/>
    <property type="project" value="InterPro"/>
</dbReference>
<evidence type="ECO:0000256" key="1">
    <source>
        <dbReference type="ARBA" id="ARBA00012344"/>
    </source>
</evidence>
<dbReference type="OrthoDB" id="9795692at2"/>
<dbReference type="PANTHER" id="PTHR12192">
    <property type="entry name" value="CATION TRANSPORT PROTEIN CHAC-RELATED"/>
    <property type="match status" value="1"/>
</dbReference>